<keyword evidence="2" id="KW-1185">Reference proteome</keyword>
<reference evidence="1" key="2">
    <citation type="submission" date="2021-08" db="EMBL/GenBank/DDBJ databases">
        <authorList>
            <person name="Tani A."/>
            <person name="Ola A."/>
            <person name="Ogura Y."/>
            <person name="Katsura K."/>
            <person name="Hayashi T."/>
        </authorList>
    </citation>
    <scope>NUCLEOTIDE SEQUENCE</scope>
    <source>
        <strain evidence="1">KCTC 52305</strain>
    </source>
</reference>
<gene>
    <name evidence="1" type="ORF">OPKNFCMD_6918</name>
</gene>
<sequence>MWSEKYREILRHDADGVEKVIRALRHLLSKATSGKAEIERELAFFRKNRQVGS</sequence>
<dbReference type="EMBL" id="BPQH01000754">
    <property type="protein sequence ID" value="GJD54133.1"/>
    <property type="molecule type" value="Genomic_DNA"/>
</dbReference>
<comment type="caution">
    <text evidence="1">The sequence shown here is derived from an EMBL/GenBank/DDBJ whole genome shotgun (WGS) entry which is preliminary data.</text>
</comment>
<accession>A0ABQ4R8S2</accession>
<evidence type="ECO:0000313" key="2">
    <source>
        <dbReference type="Proteomes" id="UP001055167"/>
    </source>
</evidence>
<proteinExistence type="predicted"/>
<name>A0ABQ4R8S2_9HYPH</name>
<organism evidence="1 2">
    <name type="scientific">Methylobacterium crusticola</name>
    <dbReference type="NCBI Taxonomy" id="1697972"/>
    <lineage>
        <taxon>Bacteria</taxon>
        <taxon>Pseudomonadati</taxon>
        <taxon>Pseudomonadota</taxon>
        <taxon>Alphaproteobacteria</taxon>
        <taxon>Hyphomicrobiales</taxon>
        <taxon>Methylobacteriaceae</taxon>
        <taxon>Methylobacterium</taxon>
    </lineage>
</organism>
<dbReference type="Proteomes" id="UP001055167">
    <property type="component" value="Unassembled WGS sequence"/>
</dbReference>
<protein>
    <submittedName>
        <fullName evidence="1">Uncharacterized protein</fullName>
    </submittedName>
</protein>
<reference evidence="1" key="1">
    <citation type="journal article" date="2021" name="Front. Microbiol.">
        <title>Comprehensive Comparative Genomics and Phenotyping of Methylobacterium Species.</title>
        <authorList>
            <person name="Alessa O."/>
            <person name="Ogura Y."/>
            <person name="Fujitani Y."/>
            <person name="Takami H."/>
            <person name="Hayashi T."/>
            <person name="Sahin N."/>
            <person name="Tani A."/>
        </authorList>
    </citation>
    <scope>NUCLEOTIDE SEQUENCE</scope>
    <source>
        <strain evidence="1">KCTC 52305</strain>
    </source>
</reference>
<evidence type="ECO:0000313" key="1">
    <source>
        <dbReference type="EMBL" id="GJD54133.1"/>
    </source>
</evidence>